<organism evidence="1">
    <name type="scientific">Candidatus Nitrosarchaeum limnium SFB1</name>
    <dbReference type="NCBI Taxonomy" id="886738"/>
    <lineage>
        <taxon>Archaea</taxon>
        <taxon>Nitrososphaerota</taxon>
        <taxon>Nitrososphaeria</taxon>
        <taxon>Nitrosopumilales</taxon>
        <taxon>Nitrosopumilaceae</taxon>
        <taxon>Nitrosarchaeum</taxon>
    </lineage>
</organism>
<dbReference type="HOGENOM" id="CLU_2629532_0_0_2"/>
<accession>F3KJS2</accession>
<reference evidence="1" key="1">
    <citation type="journal article" date="2011" name="PLoS ONE">
        <title>Genome of a low-salinity ammonia-oxidizing archaeon determined by single-cell and metagenomic analysis.</title>
        <authorList>
            <person name="Blainey P.C."/>
            <person name="Mosier A.C."/>
            <person name="Potanina A."/>
            <person name="Francis C.A."/>
            <person name="Quake S.R."/>
        </authorList>
    </citation>
    <scope>NUCLEOTIDE SEQUENCE [LARGE SCALE GENOMIC DNA]</scope>
    <source>
        <strain evidence="1">SFB1</strain>
    </source>
</reference>
<sequence length="77" mass="8882">MRNFLIVFQITEQTKVVIKITGSLLNTIDILLDLQVGDTSRLEYIKKMILENKQLYASDQQYVQSLATSYNIGDQKK</sequence>
<evidence type="ECO:0000313" key="1">
    <source>
        <dbReference type="EMBL" id="EGG42549.1"/>
    </source>
</evidence>
<proteinExistence type="predicted"/>
<name>F3KJS2_9ARCH</name>
<gene>
    <name evidence="1" type="ORF">Nlim_0730</name>
</gene>
<comment type="caution">
    <text evidence="1">The sequence shown here is derived from an EMBL/GenBank/DDBJ whole genome shotgun (WGS) entry which is preliminary data.</text>
</comment>
<protein>
    <submittedName>
        <fullName evidence="1">Uncharacterized protein</fullName>
    </submittedName>
</protein>
<dbReference type="AlphaFoldDB" id="F3KJS2"/>
<dbReference type="Proteomes" id="UP000004348">
    <property type="component" value="Chromosome"/>
</dbReference>
<dbReference type="EMBL" id="AEGP01000029">
    <property type="protein sequence ID" value="EGG42549.1"/>
    <property type="molecule type" value="Genomic_DNA"/>
</dbReference>